<dbReference type="Proteomes" id="UP000502823">
    <property type="component" value="Unassembled WGS sequence"/>
</dbReference>
<comment type="caution">
    <text evidence="5">The sequence shown here is derived from an EMBL/GenBank/DDBJ whole genome shotgun (WGS) entry which is preliminary data.</text>
</comment>
<protein>
    <submittedName>
        <fullName evidence="5">Uncharacterized protein</fullName>
    </submittedName>
</protein>
<keyword evidence="6" id="KW-1185">Reference proteome</keyword>
<dbReference type="InterPro" id="IPR001360">
    <property type="entry name" value="Glyco_hydro_1"/>
</dbReference>
<evidence type="ECO:0000256" key="4">
    <source>
        <dbReference type="RuleBase" id="RU003690"/>
    </source>
</evidence>
<evidence type="ECO:0000256" key="2">
    <source>
        <dbReference type="ARBA" id="ARBA00022801"/>
    </source>
</evidence>
<evidence type="ECO:0000313" key="5">
    <source>
        <dbReference type="EMBL" id="GFG29764.1"/>
    </source>
</evidence>
<organism evidence="5 6">
    <name type="scientific">Coptotermes formosanus</name>
    <name type="common">Formosan subterranean termite</name>
    <dbReference type="NCBI Taxonomy" id="36987"/>
    <lineage>
        <taxon>Eukaryota</taxon>
        <taxon>Metazoa</taxon>
        <taxon>Ecdysozoa</taxon>
        <taxon>Arthropoda</taxon>
        <taxon>Hexapoda</taxon>
        <taxon>Insecta</taxon>
        <taxon>Pterygota</taxon>
        <taxon>Neoptera</taxon>
        <taxon>Polyneoptera</taxon>
        <taxon>Dictyoptera</taxon>
        <taxon>Blattodea</taxon>
        <taxon>Blattoidea</taxon>
        <taxon>Termitoidae</taxon>
        <taxon>Rhinotermitidae</taxon>
        <taxon>Coptotermes</taxon>
    </lineage>
</organism>
<dbReference type="InParanoid" id="A0A6L2PBF3"/>
<dbReference type="GO" id="GO:0008422">
    <property type="term" value="F:beta-glucosidase activity"/>
    <property type="evidence" value="ECO:0007669"/>
    <property type="project" value="TreeGrafter"/>
</dbReference>
<keyword evidence="3" id="KW-0326">Glycosidase</keyword>
<sequence>MFMATTIQNSGAAASRFARHFVDSVTHYFAVCVYKPQDKNMTVRATYRCVAFAWKTFIFSLMFLRTSVIANNNFTFPEDFLFGAATSAYQIEGGWNEDGKGVSIWDTLTHNHPGDISDFSNGDVAADSYHKYTEDIKLLKNIGVTMYHWDLPQPLQDFGGWANVYIADFFEDYAGLLYKLFGDRVKWWITINEPFRIIKGYSRSKGIAPSLGLPGIADYLAAKTILLAHAKAYHVYHKEFGDTQKGSIACLVDVINYLCLDDRVWEYRHLFLFQLGMFAHNIFRSSGEYPPQVEARVNNNSRAEGYIPSRLPTFTQEEVDFIRGTWDFFALNHYATYWAQNGLEGPEPSRERDSGALQLEDTSCPESSFESLRVAPWGFRKLLRWINKEYNNPRVFITESGYSDDGRLQDTGRISYYVSHMSEMLKAVNEDGCNVTAYTFWSLLDGFEWDLGYTLKFGLYHVNYSSPNATRVPKNSANVFSEIIKARKLPAEYLQITGEISGNLTDRSTSKNSSTKLPSSAVRCKGTFFNYSGILFYIWCRVYRGTEEVHIKHLRTHVETFGHCLICVTALTFVIATSFAETHTQVENFLNIGRTCGNKTFTVMFPQRVPNFYMVGNSDMQQLHLPTDSSVRISSRLLVTKRSRQRVQYYGALRCACIPIRKASY</sequence>
<accession>A0A6L2PBF3</accession>
<dbReference type="EMBL" id="BLKM01003820">
    <property type="protein sequence ID" value="GFG29764.1"/>
    <property type="molecule type" value="Genomic_DNA"/>
</dbReference>
<dbReference type="PANTHER" id="PTHR10353:SF36">
    <property type="entry name" value="LP05116P"/>
    <property type="match status" value="1"/>
</dbReference>
<dbReference type="Pfam" id="PF00232">
    <property type="entry name" value="Glyco_hydro_1"/>
    <property type="match status" value="1"/>
</dbReference>
<dbReference type="Gene3D" id="3.20.20.80">
    <property type="entry name" value="Glycosidases"/>
    <property type="match status" value="2"/>
</dbReference>
<proteinExistence type="inferred from homology"/>
<dbReference type="GO" id="GO:0005975">
    <property type="term" value="P:carbohydrate metabolic process"/>
    <property type="evidence" value="ECO:0007669"/>
    <property type="project" value="InterPro"/>
</dbReference>
<evidence type="ECO:0000256" key="1">
    <source>
        <dbReference type="ARBA" id="ARBA00010838"/>
    </source>
</evidence>
<dbReference type="AlphaFoldDB" id="A0A6L2PBF3"/>
<dbReference type="PANTHER" id="PTHR10353">
    <property type="entry name" value="GLYCOSYL HYDROLASE"/>
    <property type="match status" value="1"/>
</dbReference>
<gene>
    <name evidence="5" type="ORF">Cfor_03335</name>
</gene>
<evidence type="ECO:0000313" key="6">
    <source>
        <dbReference type="Proteomes" id="UP000502823"/>
    </source>
</evidence>
<keyword evidence="2" id="KW-0378">Hydrolase</keyword>
<reference evidence="6" key="1">
    <citation type="submission" date="2020-01" db="EMBL/GenBank/DDBJ databases">
        <title>Draft genome sequence of the Termite Coptotermes fromosanus.</title>
        <authorList>
            <person name="Itakura S."/>
            <person name="Yosikawa Y."/>
            <person name="Umezawa K."/>
        </authorList>
    </citation>
    <scope>NUCLEOTIDE SEQUENCE [LARGE SCALE GENOMIC DNA]</scope>
</reference>
<comment type="similarity">
    <text evidence="1 4">Belongs to the glycosyl hydrolase 1 family.</text>
</comment>
<dbReference type="OrthoDB" id="65569at2759"/>
<evidence type="ECO:0000256" key="3">
    <source>
        <dbReference type="ARBA" id="ARBA00023295"/>
    </source>
</evidence>
<dbReference type="InterPro" id="IPR017853">
    <property type="entry name" value="GH"/>
</dbReference>
<dbReference type="SUPFAM" id="SSF51445">
    <property type="entry name" value="(Trans)glycosidases"/>
    <property type="match status" value="1"/>
</dbReference>
<dbReference type="InterPro" id="IPR033132">
    <property type="entry name" value="GH_1_N_CS"/>
</dbReference>
<name>A0A6L2PBF3_COPFO</name>
<dbReference type="PROSITE" id="PS00653">
    <property type="entry name" value="GLYCOSYL_HYDROL_F1_2"/>
    <property type="match status" value="1"/>
</dbReference>
<dbReference type="PRINTS" id="PR00131">
    <property type="entry name" value="GLHYDRLASE1"/>
</dbReference>